<dbReference type="GO" id="GO:0080008">
    <property type="term" value="C:Cul4-RING E3 ubiquitin ligase complex"/>
    <property type="evidence" value="ECO:0007669"/>
    <property type="project" value="TreeGrafter"/>
</dbReference>
<dbReference type="GO" id="GO:0005634">
    <property type="term" value="C:nucleus"/>
    <property type="evidence" value="ECO:0007669"/>
    <property type="project" value="UniProtKB-SubCell"/>
</dbReference>
<dbReference type="PANTHER" id="PTHR19860">
    <property type="entry name" value="DDB1- AND CUL4-ASSOCIATED FACTOR 12-RELATED"/>
    <property type="match status" value="1"/>
</dbReference>
<evidence type="ECO:0000259" key="12">
    <source>
        <dbReference type="Pfam" id="PF23760"/>
    </source>
</evidence>
<organism evidence="13 14">
    <name type="scientific">Drosophila guanche</name>
    <name type="common">Fruit fly</name>
    <dbReference type="NCBI Taxonomy" id="7266"/>
    <lineage>
        <taxon>Eukaryota</taxon>
        <taxon>Metazoa</taxon>
        <taxon>Ecdysozoa</taxon>
        <taxon>Arthropoda</taxon>
        <taxon>Hexapoda</taxon>
        <taxon>Insecta</taxon>
        <taxon>Pterygota</taxon>
        <taxon>Neoptera</taxon>
        <taxon>Endopterygota</taxon>
        <taxon>Diptera</taxon>
        <taxon>Brachycera</taxon>
        <taxon>Muscomorpha</taxon>
        <taxon>Ephydroidea</taxon>
        <taxon>Drosophilidae</taxon>
        <taxon>Drosophila</taxon>
        <taxon>Sophophora</taxon>
    </lineage>
</organism>
<keyword evidence="6" id="KW-0677">Repeat</keyword>
<dbReference type="Pfam" id="PF23760">
    <property type="entry name" value="Beta-prop_DCAF12"/>
    <property type="match status" value="1"/>
</dbReference>
<accession>A0A3B0JQM3</accession>
<dbReference type="EMBL" id="OUUW01000008">
    <property type="protein sequence ID" value="SPP84477.1"/>
    <property type="molecule type" value="Genomic_DNA"/>
</dbReference>
<dbReference type="Proteomes" id="UP000268350">
    <property type="component" value="Unassembled WGS sequence"/>
</dbReference>
<dbReference type="SUPFAM" id="SSF50978">
    <property type="entry name" value="WD40 repeat-like"/>
    <property type="match status" value="1"/>
</dbReference>
<keyword evidence="14" id="KW-1185">Reference proteome</keyword>
<evidence type="ECO:0000313" key="14">
    <source>
        <dbReference type="Proteomes" id="UP000268350"/>
    </source>
</evidence>
<dbReference type="PROSITE" id="PS50082">
    <property type="entry name" value="WD_REPEATS_2"/>
    <property type="match status" value="1"/>
</dbReference>
<comment type="similarity">
    <text evidence="9">Belongs to the WD repeat DCAF12 family.</text>
</comment>
<evidence type="ECO:0000256" key="3">
    <source>
        <dbReference type="ARBA" id="ARBA00004906"/>
    </source>
</evidence>
<dbReference type="OMA" id="GGEQYGW"/>
<dbReference type="PANTHER" id="PTHR19860:SF16">
    <property type="entry name" value="DDB1- AND CUL4-ASSOCIATED FACTOR 12"/>
    <property type="match status" value="1"/>
</dbReference>
<dbReference type="InterPro" id="IPR056151">
    <property type="entry name" value="Beta-prop_DCAF12"/>
</dbReference>
<evidence type="ECO:0000256" key="9">
    <source>
        <dbReference type="ARBA" id="ARBA00038022"/>
    </source>
</evidence>
<keyword evidence="8" id="KW-0539">Nucleus</keyword>
<evidence type="ECO:0000256" key="7">
    <source>
        <dbReference type="ARBA" id="ARBA00022786"/>
    </source>
</evidence>
<evidence type="ECO:0000256" key="10">
    <source>
        <dbReference type="PROSITE-ProRule" id="PRU00221"/>
    </source>
</evidence>
<evidence type="ECO:0000256" key="8">
    <source>
        <dbReference type="ARBA" id="ARBA00023242"/>
    </source>
</evidence>
<evidence type="ECO:0000313" key="13">
    <source>
        <dbReference type="EMBL" id="SPP84477.1"/>
    </source>
</evidence>
<dbReference type="InterPro" id="IPR051191">
    <property type="entry name" value="DCAF12"/>
</dbReference>
<protein>
    <submittedName>
        <fullName evidence="13">Blast:DDB1-and CUL4-associated factor 12</fullName>
    </submittedName>
</protein>
<evidence type="ECO:0000256" key="5">
    <source>
        <dbReference type="ARBA" id="ARBA00022574"/>
    </source>
</evidence>
<evidence type="ECO:0000256" key="2">
    <source>
        <dbReference type="ARBA" id="ARBA00004496"/>
    </source>
</evidence>
<dbReference type="InterPro" id="IPR001680">
    <property type="entry name" value="WD40_rpt"/>
</dbReference>
<feature type="region of interest" description="Disordered" evidence="11">
    <location>
        <begin position="26"/>
        <end position="67"/>
    </location>
</feature>
<dbReference type="InterPro" id="IPR015943">
    <property type="entry name" value="WD40/YVTN_repeat-like_dom_sf"/>
</dbReference>
<dbReference type="GO" id="GO:0005737">
    <property type="term" value="C:cytoplasm"/>
    <property type="evidence" value="ECO:0007669"/>
    <property type="project" value="UniProtKB-SubCell"/>
</dbReference>
<feature type="repeat" description="WD" evidence="10">
    <location>
        <begin position="208"/>
        <end position="241"/>
    </location>
</feature>
<evidence type="ECO:0000256" key="4">
    <source>
        <dbReference type="ARBA" id="ARBA00022490"/>
    </source>
</evidence>
<name>A0A3B0JQM3_DROGU</name>
<feature type="compositionally biased region" description="Basic residues" evidence="11">
    <location>
        <begin position="31"/>
        <end position="44"/>
    </location>
</feature>
<sequence length="459" mass="51915">MFNGMVRTIRDSVVGTYPSCHVSTRLEERRAKQRAMRQERRRKPDKPDDFVTYEDSGSDEETPQQQDEVLNTSYNLCDYLRSRESALQDRRSVNVEYTSRYVLTHDMLRETQINLGYINKVFCSKWLSNRQVVFGTKCNKLLVYDVNMRRVDAIPTLSNSRANHPEVQGGLHAIELSPSRSFLATGARNSSDIAVYRLPTLDPVCVGENGHRDLIMGMCWLDDQFLVSGSKDSRMALWRINEDHMEFPDGGEEACPTFATIHPLSVKEVRTAQRIRSLCFNKEFKEIAALSLNGYIHIFNAETFKQTLSRKLPNCQDNVSIAYHNDGLYAVGCRSYTILLDARTLQTIKKITSRYSGCGIRATSFEGNLLTVGTGLGMLLFYDIRAGKYLESSVNASRTVALKCSKGIVYPEDDLDGFQQVKYVPAIYTHCYDSTRMRLFAAGGPLPATLVGNYAGVWQ</sequence>
<proteinExistence type="inferred from homology"/>
<keyword evidence="4" id="KW-0963">Cytoplasm</keyword>
<comment type="pathway">
    <text evidence="3">Protein modification; protein ubiquitination.</text>
</comment>
<feature type="domain" description="DDB1- and CUL4-associated factor 12 beta-propeller" evidence="12">
    <location>
        <begin position="106"/>
        <end position="458"/>
    </location>
</feature>
<evidence type="ECO:0000256" key="1">
    <source>
        <dbReference type="ARBA" id="ARBA00004123"/>
    </source>
</evidence>
<keyword evidence="5 10" id="KW-0853">WD repeat</keyword>
<dbReference type="STRING" id="7266.A0A3B0JQM3"/>
<dbReference type="SMART" id="SM00320">
    <property type="entry name" value="WD40"/>
    <property type="match status" value="3"/>
</dbReference>
<reference evidence="14" key="1">
    <citation type="submission" date="2018-01" db="EMBL/GenBank/DDBJ databases">
        <authorList>
            <person name="Alioto T."/>
            <person name="Alioto T."/>
        </authorList>
    </citation>
    <scope>NUCLEOTIDE SEQUENCE [LARGE SCALE GENOMIC DNA]</scope>
</reference>
<dbReference type="FunFam" id="2.130.10.10:FF:001348">
    <property type="entry name" value="DDB1-and CUL4-associated factor 12-like Protein"/>
    <property type="match status" value="1"/>
</dbReference>
<dbReference type="InterPro" id="IPR036322">
    <property type="entry name" value="WD40_repeat_dom_sf"/>
</dbReference>
<dbReference type="Gene3D" id="2.130.10.10">
    <property type="entry name" value="YVTN repeat-like/Quinoprotein amine dehydrogenase"/>
    <property type="match status" value="2"/>
</dbReference>
<dbReference type="OrthoDB" id="9610195at2759"/>
<keyword evidence="7" id="KW-0833">Ubl conjugation pathway</keyword>
<dbReference type="AlphaFoldDB" id="A0A3B0JQM3"/>
<gene>
    <name evidence="13" type="ORF">DGUA_6G017072</name>
</gene>
<evidence type="ECO:0000256" key="11">
    <source>
        <dbReference type="SAM" id="MobiDB-lite"/>
    </source>
</evidence>
<dbReference type="FunFam" id="2.130.10.10:FF:001037">
    <property type="entry name" value="Blast:DDB1-and CUL4-associated factor 12"/>
    <property type="match status" value="1"/>
</dbReference>
<comment type="subcellular location">
    <subcellularLocation>
        <location evidence="2">Cytoplasm</location>
    </subcellularLocation>
    <subcellularLocation>
        <location evidence="1">Nucleus</location>
    </subcellularLocation>
</comment>
<evidence type="ECO:0000256" key="6">
    <source>
        <dbReference type="ARBA" id="ARBA00022737"/>
    </source>
</evidence>